<dbReference type="CDD" id="cd01580">
    <property type="entry name" value="AcnA_IRP_Swivel"/>
    <property type="match status" value="1"/>
</dbReference>
<dbReference type="PROSITE" id="PS00450">
    <property type="entry name" value="ACONITASE_1"/>
    <property type="match status" value="1"/>
</dbReference>
<dbReference type="UniPathway" id="UPA00223">
    <property type="reaction ID" value="UER00718"/>
</dbReference>
<comment type="catalytic activity">
    <reaction evidence="11 12">
        <text>citrate = D-threo-isocitrate</text>
        <dbReference type="Rhea" id="RHEA:10336"/>
        <dbReference type="ChEBI" id="CHEBI:15562"/>
        <dbReference type="ChEBI" id="CHEBI:16947"/>
        <dbReference type="EC" id="4.2.1.3"/>
    </reaction>
</comment>
<keyword evidence="10 12" id="KW-0456">Lyase</keyword>
<dbReference type="GO" id="GO:0051539">
    <property type="term" value="F:4 iron, 4 sulfur cluster binding"/>
    <property type="evidence" value="ECO:0007669"/>
    <property type="project" value="UniProtKB-KW"/>
</dbReference>
<dbReference type="FunFam" id="3.20.19.10:FF:000001">
    <property type="entry name" value="Aconitate hydratase"/>
    <property type="match status" value="1"/>
</dbReference>
<keyword evidence="6 12" id="KW-0004">4Fe-4S</keyword>
<evidence type="ECO:0000256" key="4">
    <source>
        <dbReference type="ARBA" id="ARBA00005026"/>
    </source>
</evidence>
<evidence type="ECO:0000256" key="5">
    <source>
        <dbReference type="ARBA" id="ARBA00007185"/>
    </source>
</evidence>
<feature type="domain" description="Aconitase A/isopropylmalate dehydratase small subunit swivel" evidence="14">
    <location>
        <begin position="716"/>
        <end position="841"/>
    </location>
</feature>
<dbReference type="InterPro" id="IPR006249">
    <property type="entry name" value="Aconitase/IRP2"/>
</dbReference>
<dbReference type="GO" id="GO:0046872">
    <property type="term" value="F:metal ion binding"/>
    <property type="evidence" value="ECO:0007669"/>
    <property type="project" value="UniProtKB-KW"/>
</dbReference>
<dbReference type="Proteomes" id="UP000286594">
    <property type="component" value="Unassembled WGS sequence"/>
</dbReference>
<keyword evidence="9 12" id="KW-0411">Iron-sulfur</keyword>
<dbReference type="NCBIfam" id="NF009520">
    <property type="entry name" value="PRK12881.1"/>
    <property type="match status" value="1"/>
</dbReference>
<evidence type="ECO:0000256" key="2">
    <source>
        <dbReference type="ARBA" id="ARBA00001966"/>
    </source>
</evidence>
<gene>
    <name evidence="15" type="primary">acnA</name>
    <name evidence="15" type="ORF">EOW65_00980</name>
</gene>
<organism evidence="15 16">
    <name type="scientific">Paenirhodobacter ferrireducens</name>
    <dbReference type="NCBI Taxonomy" id="1215032"/>
    <lineage>
        <taxon>Bacteria</taxon>
        <taxon>Pseudomonadati</taxon>
        <taxon>Pseudomonadota</taxon>
        <taxon>Alphaproteobacteria</taxon>
        <taxon>Rhodobacterales</taxon>
        <taxon>Rhodobacter group</taxon>
        <taxon>Paenirhodobacter</taxon>
    </lineage>
</organism>
<evidence type="ECO:0000256" key="8">
    <source>
        <dbReference type="ARBA" id="ARBA00023004"/>
    </source>
</evidence>
<comment type="catalytic activity">
    <reaction evidence="1">
        <text>(2S,3R)-3-hydroxybutane-1,2,3-tricarboxylate = 2-methyl-cis-aconitate + H2O</text>
        <dbReference type="Rhea" id="RHEA:17941"/>
        <dbReference type="ChEBI" id="CHEBI:15377"/>
        <dbReference type="ChEBI" id="CHEBI:57429"/>
        <dbReference type="ChEBI" id="CHEBI:57872"/>
        <dbReference type="EC" id="4.2.1.99"/>
    </reaction>
</comment>
<comment type="pathway">
    <text evidence="4">Organic acid metabolism; propanoate degradation.</text>
</comment>
<dbReference type="GO" id="GO:0006099">
    <property type="term" value="P:tricarboxylic acid cycle"/>
    <property type="evidence" value="ECO:0007669"/>
    <property type="project" value="UniProtKB-UniPathway"/>
</dbReference>
<comment type="pathway">
    <text evidence="3">Carbohydrate metabolism; tricarboxylic acid cycle; isocitrate from oxaloacetate: step 2/2.</text>
</comment>
<dbReference type="Gene3D" id="3.30.499.10">
    <property type="entry name" value="Aconitase, domain 3"/>
    <property type="match status" value="2"/>
</dbReference>
<comment type="function">
    <text evidence="12">Catalyzes the isomerization of citrate to isocitrate via cis-aconitate.</text>
</comment>
<evidence type="ECO:0000313" key="16">
    <source>
        <dbReference type="Proteomes" id="UP000286594"/>
    </source>
</evidence>
<dbReference type="InterPro" id="IPR044137">
    <property type="entry name" value="AcnA_IRP_Swivel"/>
</dbReference>
<comment type="similarity">
    <text evidence="5 12">Belongs to the aconitase/IPM isomerase family.</text>
</comment>
<dbReference type="EMBL" id="SAVB01000001">
    <property type="protein sequence ID" value="RWR53070.1"/>
    <property type="molecule type" value="Genomic_DNA"/>
</dbReference>
<dbReference type="FunFam" id="3.30.499.10:FF:000002">
    <property type="entry name" value="Aconitate hydratase"/>
    <property type="match status" value="1"/>
</dbReference>
<dbReference type="NCBIfam" id="NF006757">
    <property type="entry name" value="PRK09277.1"/>
    <property type="match status" value="1"/>
</dbReference>
<dbReference type="InterPro" id="IPR015931">
    <property type="entry name" value="Acnase/IPM_dHydase_lsu_aba_1/3"/>
</dbReference>
<evidence type="ECO:0000259" key="13">
    <source>
        <dbReference type="Pfam" id="PF00330"/>
    </source>
</evidence>
<dbReference type="Gene3D" id="3.20.19.10">
    <property type="entry name" value="Aconitase, domain 4"/>
    <property type="match status" value="1"/>
</dbReference>
<evidence type="ECO:0000256" key="12">
    <source>
        <dbReference type="RuleBase" id="RU361275"/>
    </source>
</evidence>
<evidence type="ECO:0000256" key="6">
    <source>
        <dbReference type="ARBA" id="ARBA00022485"/>
    </source>
</evidence>
<dbReference type="InterPro" id="IPR000573">
    <property type="entry name" value="AconitaseA/IPMdHydase_ssu_swvl"/>
</dbReference>
<reference evidence="15 16" key="1">
    <citation type="submission" date="2019-01" db="EMBL/GenBank/DDBJ databases">
        <title>Sinorhodobacter populi sp. nov. isolated from the symptomatic bark tissue of Populus euramericana canker.</title>
        <authorList>
            <person name="Xu G."/>
        </authorList>
    </citation>
    <scope>NUCLEOTIDE SEQUENCE [LARGE SCALE GENOMIC DNA]</scope>
    <source>
        <strain evidence="15 16">CCTCC AB2012026</strain>
    </source>
</reference>
<dbReference type="SUPFAM" id="SSF52016">
    <property type="entry name" value="LeuD/IlvD-like"/>
    <property type="match status" value="1"/>
</dbReference>
<dbReference type="Gene3D" id="6.10.190.10">
    <property type="match status" value="1"/>
</dbReference>
<keyword evidence="16" id="KW-1185">Reference proteome</keyword>
<proteinExistence type="inferred from homology"/>
<evidence type="ECO:0000256" key="7">
    <source>
        <dbReference type="ARBA" id="ARBA00022723"/>
    </source>
</evidence>
<dbReference type="PROSITE" id="PS01244">
    <property type="entry name" value="ACONITASE_2"/>
    <property type="match status" value="1"/>
</dbReference>
<evidence type="ECO:0000256" key="1">
    <source>
        <dbReference type="ARBA" id="ARBA00000118"/>
    </source>
</evidence>
<keyword evidence="8 12" id="KW-0408">Iron</keyword>
<feature type="domain" description="Aconitase/3-isopropylmalate dehydratase large subunit alpha/beta/alpha" evidence="13">
    <location>
        <begin position="83"/>
        <end position="586"/>
    </location>
</feature>
<dbReference type="CDD" id="cd01586">
    <property type="entry name" value="AcnA_IRP"/>
    <property type="match status" value="1"/>
</dbReference>
<dbReference type="InterPro" id="IPR015928">
    <property type="entry name" value="Aconitase/3IPM_dehydase_swvl"/>
</dbReference>
<evidence type="ECO:0000259" key="14">
    <source>
        <dbReference type="Pfam" id="PF00694"/>
    </source>
</evidence>
<dbReference type="InterPro" id="IPR001030">
    <property type="entry name" value="Acoase/IPM_deHydtase_lsu_aba"/>
</dbReference>
<dbReference type="GO" id="GO:0047456">
    <property type="term" value="F:2-methylisocitrate dehydratase activity"/>
    <property type="evidence" value="ECO:0007669"/>
    <property type="project" value="UniProtKB-EC"/>
</dbReference>
<dbReference type="EC" id="4.2.1.3" evidence="12"/>
<dbReference type="InterPro" id="IPR018136">
    <property type="entry name" value="Aconitase_4Fe-4S_BS"/>
</dbReference>
<accession>A0A443LV67</accession>
<dbReference type="Pfam" id="PF00694">
    <property type="entry name" value="Aconitase_C"/>
    <property type="match status" value="1"/>
</dbReference>
<dbReference type="InterPro" id="IPR036008">
    <property type="entry name" value="Aconitase_4Fe-4S_dom"/>
</dbReference>
<dbReference type="AlphaFoldDB" id="A0A443LV67"/>
<evidence type="ECO:0000256" key="11">
    <source>
        <dbReference type="ARBA" id="ARBA00023501"/>
    </source>
</evidence>
<comment type="cofactor">
    <cofactor evidence="2">
        <name>[4Fe-4S] cluster</name>
        <dbReference type="ChEBI" id="CHEBI:49883"/>
    </cofactor>
</comment>
<evidence type="ECO:0000256" key="3">
    <source>
        <dbReference type="ARBA" id="ARBA00004717"/>
    </source>
</evidence>
<evidence type="ECO:0000313" key="15">
    <source>
        <dbReference type="EMBL" id="RWR53070.1"/>
    </source>
</evidence>
<evidence type="ECO:0000256" key="9">
    <source>
        <dbReference type="ARBA" id="ARBA00023014"/>
    </source>
</evidence>
<dbReference type="Pfam" id="PF00330">
    <property type="entry name" value="Aconitase"/>
    <property type="match status" value="1"/>
</dbReference>
<sequence>MTVVTGKDTAKTRRTLAVGGTSYSYYSIPAAQEAGLGDFSKLPASLKVVLENLLRFEDGGFSVSVEDIKAFGDWAKMGGKNPREIAYRPARVLMQDFTGVPAVVDLAAMRDGIKGLGGDAQKINPLVPVDLVIDHSVMIDEFGNPRAFQRNVELEYERNMERYQFLKWGQGAFENFRVVPPGTGICHQVNLEYLAQTVWTDTDQNGELVAYPDTLVGTDSHTTMVNGAAVLGWGVGGIEAEAAMLGQPVSMLIPEVVGFKLTGAMVEGTTGTDLVLKVVQMLRKHGVVGKFVEFYGEGLDKLPLAQRATIANMAPEYGATCGFFPIDAETLRYLKQTGRSEERIALVEAYAKENGFWRGADYAPVYSSTLELDMGSIVPAISGPKRPQDYLPLTDAKSTFSKVVASYRGIDVSAEAAAMASEGDTTTKPVNVCKSVAVEGKDYKVGDGSVVIASITSCTNTSNPYVLIGAGLVARKARALGLTAKPWVKTSLAPGSQVVQEYLKAADLQDDLDALGFNIVGFGCTTCIGNSGPLGDPAISKAINDNDLVAAAVLSGNRNFEGRISPDVRANFLASPPLVVAYAIAGDMNIDLSSEPIATSKDGKPVYLKDIWPTDAEIAELVEKCVTREAFLAKYADVFKGDTNWQGVKTTEGETYDWPAESTYIQNPPYFQGMAKEPGVISNVTNARVLAVLGDMITTDHISPAGSFKPTTPAGKYLTERGVAPKDFNSYGSRRGNHEVMMRGTFANIRIKNEMLDGVEGGYTKGPNGEQTTIFDASMEYQAAGIPLVIFGGIEYGAGSSRDWAAKGTNLLGVKAVIAESFERIHRSNLIGMGVIPFEFTGGDTRKTLGLTGDEVVTIEGLEGDIKPLSLVPCTITFKDGSVKTIQLKARIDTEVEIEYLKNGGVLHYVLRNLAKA</sequence>
<name>A0A443LV67_9RHOB</name>
<dbReference type="RefSeq" id="WP_128147152.1">
    <property type="nucleotide sequence ID" value="NZ_SAVB01000001.1"/>
</dbReference>
<keyword evidence="7" id="KW-0479">Metal-binding</keyword>
<protein>
    <recommendedName>
        <fullName evidence="12">Aconitate hydratase</fullName>
        <shortName evidence="12">Aconitase</shortName>
        <ecNumber evidence="12">4.2.1.3</ecNumber>
    </recommendedName>
</protein>
<dbReference type="NCBIfam" id="TIGR01341">
    <property type="entry name" value="aconitase_1"/>
    <property type="match status" value="1"/>
</dbReference>
<comment type="caution">
    <text evidence="15">The sequence shown here is derived from an EMBL/GenBank/DDBJ whole genome shotgun (WGS) entry which is preliminary data.</text>
</comment>
<dbReference type="SUPFAM" id="SSF53732">
    <property type="entry name" value="Aconitase iron-sulfur domain"/>
    <property type="match status" value="1"/>
</dbReference>
<dbReference type="PANTHER" id="PTHR11670">
    <property type="entry name" value="ACONITASE/IRON-RESPONSIVE ELEMENT FAMILY MEMBER"/>
    <property type="match status" value="1"/>
</dbReference>
<dbReference type="OrthoDB" id="9764318at2"/>
<evidence type="ECO:0000256" key="10">
    <source>
        <dbReference type="ARBA" id="ARBA00023239"/>
    </source>
</evidence>
<dbReference type="GO" id="GO:0003994">
    <property type="term" value="F:aconitate hydratase activity"/>
    <property type="evidence" value="ECO:0007669"/>
    <property type="project" value="UniProtKB-EC"/>
</dbReference>
<dbReference type="PRINTS" id="PR00415">
    <property type="entry name" value="ACONITASE"/>
</dbReference>